<keyword evidence="1" id="KW-0732">Signal</keyword>
<organism evidence="3">
    <name type="scientific">Caenorhabditis remanei</name>
    <name type="common">Caenorhabditis vulgaris</name>
    <dbReference type="NCBI Taxonomy" id="31234"/>
    <lineage>
        <taxon>Eukaryota</taxon>
        <taxon>Metazoa</taxon>
        <taxon>Ecdysozoa</taxon>
        <taxon>Nematoda</taxon>
        <taxon>Chromadorea</taxon>
        <taxon>Rhabditida</taxon>
        <taxon>Rhabditina</taxon>
        <taxon>Rhabditomorpha</taxon>
        <taxon>Rhabditoidea</taxon>
        <taxon>Rhabditidae</taxon>
        <taxon>Peloderinae</taxon>
        <taxon>Caenorhabditis</taxon>
    </lineage>
</organism>
<dbReference type="KEGG" id="crq:GCK72_023757"/>
<evidence type="ECO:0000256" key="1">
    <source>
        <dbReference type="SAM" id="SignalP"/>
    </source>
</evidence>
<feature type="chain" id="PRO_5003176237" evidence="1">
    <location>
        <begin position="18"/>
        <end position="182"/>
    </location>
</feature>
<reference evidence="2" key="1">
    <citation type="submission" date="2007-07" db="EMBL/GenBank/DDBJ databases">
        <title>PCAP assembly of the Caenorhabditis remanei genome.</title>
        <authorList>
            <consortium name="The Caenorhabditis remanei Sequencing Consortium"/>
            <person name="Wilson R.K."/>
        </authorList>
    </citation>
    <scope>NUCLEOTIDE SEQUENCE [LARGE SCALE GENOMIC DNA]</scope>
    <source>
        <strain evidence="2">PB4641</strain>
    </source>
</reference>
<dbReference type="eggNOG" id="ENOG502TI4W">
    <property type="taxonomic scope" value="Eukaryota"/>
</dbReference>
<accession>E3M2V9</accession>
<proteinExistence type="predicted"/>
<dbReference type="EMBL" id="DS268422">
    <property type="protein sequence ID" value="EFO89916.1"/>
    <property type="molecule type" value="Genomic_DNA"/>
</dbReference>
<dbReference type="CTD" id="9803499"/>
<dbReference type="OMA" id="CSEGPCL"/>
<gene>
    <name evidence="2" type="ORF">CRE_07485</name>
</gene>
<dbReference type="InParanoid" id="E3M2V9"/>
<dbReference type="Proteomes" id="UP000008281">
    <property type="component" value="Unassembled WGS sequence"/>
</dbReference>
<dbReference type="HOGENOM" id="CLU_099988_0_0_1"/>
<dbReference type="AlphaFoldDB" id="E3M2V9"/>
<dbReference type="RefSeq" id="XP_003109774.2">
    <property type="nucleotide sequence ID" value="XM_003109726.2"/>
</dbReference>
<dbReference type="FunCoup" id="E3M2V9">
    <property type="interactions" value="1764"/>
</dbReference>
<evidence type="ECO:0000313" key="3">
    <source>
        <dbReference type="Proteomes" id="UP000008281"/>
    </source>
</evidence>
<name>E3M2V9_CAERE</name>
<feature type="signal peptide" evidence="1">
    <location>
        <begin position="1"/>
        <end position="17"/>
    </location>
</feature>
<dbReference type="InterPro" id="IPR040437">
    <property type="entry name" value="F10E9.3-like"/>
</dbReference>
<protein>
    <submittedName>
        <fullName evidence="2">Uncharacterized protein</fullName>
    </submittedName>
</protein>
<dbReference type="PANTHER" id="PTHR36953:SF1">
    <property type="entry name" value="PROTEIN CBG17380"/>
    <property type="match status" value="1"/>
</dbReference>
<dbReference type="PANTHER" id="PTHR36953">
    <property type="entry name" value="PROTEIN CBG07386-RELATED"/>
    <property type="match status" value="1"/>
</dbReference>
<keyword evidence="3" id="KW-1185">Reference proteome</keyword>
<dbReference type="GeneID" id="9803499"/>
<evidence type="ECO:0000313" key="2">
    <source>
        <dbReference type="EMBL" id="EFO89916.1"/>
    </source>
</evidence>
<sequence>MLRKLLLALFIVISAEAWTNEQLIESVEKTCPPTVYKCPKPEYILFKSQSWSWNEQAVKNAPTAELFRRARHLNEQVADLLRDTYCCSEGPCLALCNIFEKKEIDLINDFPANGQDLLDLHLAELEPHRKFIEAWLRSPNEYPDSRGRVPAELEELFDDIHKHQHLIRRKLREQKLRKQQIF</sequence>
<dbReference type="OrthoDB" id="5799852at2759"/>